<name>A0A2H0KC70_9BACT</name>
<comment type="caution">
    <text evidence="1">The sequence shown here is derived from an EMBL/GenBank/DDBJ whole genome shotgun (WGS) entry which is preliminary data.</text>
</comment>
<proteinExistence type="predicted"/>
<protein>
    <submittedName>
        <fullName evidence="1">Uncharacterized protein</fullName>
    </submittedName>
</protein>
<sequence>MIQNTDFDAGSQHSLADFVRYSEAFRIFVTGVPASIGLQGAVKQFRKMNNIHLQAQSTPYFGGWYGQGWKREVVRDDGTVLFTIRVQNNSIESFHFKLHVEPAALRLLG</sequence>
<organism evidence="1 2">
    <name type="scientific">Candidatus Taylorbacteria bacterium CG11_big_fil_rev_8_21_14_0_20_46_11</name>
    <dbReference type="NCBI Taxonomy" id="1975025"/>
    <lineage>
        <taxon>Bacteria</taxon>
        <taxon>Candidatus Tayloriibacteriota</taxon>
    </lineage>
</organism>
<dbReference type="AlphaFoldDB" id="A0A2H0KC70"/>
<reference evidence="1 2" key="1">
    <citation type="submission" date="2017-09" db="EMBL/GenBank/DDBJ databases">
        <title>Depth-based differentiation of microbial function through sediment-hosted aquifers and enrichment of novel symbionts in the deep terrestrial subsurface.</title>
        <authorList>
            <person name="Probst A.J."/>
            <person name="Ladd B."/>
            <person name="Jarett J.K."/>
            <person name="Geller-Mcgrath D.E."/>
            <person name="Sieber C.M."/>
            <person name="Emerson J.B."/>
            <person name="Anantharaman K."/>
            <person name="Thomas B.C."/>
            <person name="Malmstrom R."/>
            <person name="Stieglmeier M."/>
            <person name="Klingl A."/>
            <person name="Woyke T."/>
            <person name="Ryan C.M."/>
            <person name="Banfield J.F."/>
        </authorList>
    </citation>
    <scope>NUCLEOTIDE SEQUENCE [LARGE SCALE GENOMIC DNA]</scope>
    <source>
        <strain evidence="1">CG11_big_fil_rev_8_21_14_0_20_46_11</strain>
    </source>
</reference>
<evidence type="ECO:0000313" key="1">
    <source>
        <dbReference type="EMBL" id="PIQ68817.1"/>
    </source>
</evidence>
<accession>A0A2H0KC70</accession>
<gene>
    <name evidence="1" type="ORF">COV91_01945</name>
</gene>
<evidence type="ECO:0000313" key="2">
    <source>
        <dbReference type="Proteomes" id="UP000229342"/>
    </source>
</evidence>
<dbReference type="EMBL" id="PCVG01000024">
    <property type="protein sequence ID" value="PIQ68817.1"/>
    <property type="molecule type" value="Genomic_DNA"/>
</dbReference>
<dbReference type="Proteomes" id="UP000229342">
    <property type="component" value="Unassembled WGS sequence"/>
</dbReference>